<name>A0A1I0TD11_9BACL</name>
<evidence type="ECO:0000313" key="2">
    <source>
        <dbReference type="Proteomes" id="UP000198650"/>
    </source>
</evidence>
<dbReference type="STRING" id="186116.SAMN05192569_102225"/>
<accession>A0A1I0TD11</accession>
<proteinExistence type="predicted"/>
<organism evidence="1 2">
    <name type="scientific">Parageobacillus thermantarcticus</name>
    <dbReference type="NCBI Taxonomy" id="186116"/>
    <lineage>
        <taxon>Bacteria</taxon>
        <taxon>Bacillati</taxon>
        <taxon>Bacillota</taxon>
        <taxon>Bacilli</taxon>
        <taxon>Bacillales</taxon>
        <taxon>Anoxybacillaceae</taxon>
        <taxon>Parageobacillus</taxon>
    </lineage>
</organism>
<evidence type="ECO:0000313" key="1">
    <source>
        <dbReference type="EMBL" id="SFA49682.1"/>
    </source>
</evidence>
<reference evidence="2" key="1">
    <citation type="submission" date="2016-10" db="EMBL/GenBank/DDBJ databases">
        <authorList>
            <person name="Varghese N."/>
            <person name="Submissions S."/>
        </authorList>
    </citation>
    <scope>NUCLEOTIDE SEQUENCE [LARGE SCALE GENOMIC DNA]</scope>
    <source>
        <strain evidence="2">M1</strain>
    </source>
</reference>
<sequence length="63" mass="7529">MQTKSKFPKLTVTLKRGHSPQREAQQNLLISRRRSPIQKIDKAIENLYYTYKPMGILMNMWYS</sequence>
<gene>
    <name evidence="1" type="ORF">SAMN05192569_102225</name>
</gene>
<dbReference type="Proteomes" id="UP000198650">
    <property type="component" value="Unassembled WGS sequence"/>
</dbReference>
<keyword evidence="2" id="KW-1185">Reference proteome</keyword>
<dbReference type="EMBL" id="FOJS01000022">
    <property type="protein sequence ID" value="SFA49682.1"/>
    <property type="molecule type" value="Genomic_DNA"/>
</dbReference>
<dbReference type="AlphaFoldDB" id="A0A1I0TD11"/>
<protein>
    <submittedName>
        <fullName evidence="1">Uncharacterized protein</fullName>
    </submittedName>
</protein>